<sequence>MLIKSATLLGLLALASAATIYQRNIPVEVRYDEPVAAESVRNLDIAAQQIPVDLKEKPAGPLLEPIVIEEKPNAVRNLDEKIQLSSEDLGQALKHLPVNQEPAPVEVSEKIEPTPEDLGETLNQLPVKQETAPVEVTEKVQPALEELSQTLKQLPVKQKPVPVEDLAVAETVQVTKIDDTPQIEEITRQPEVLKSVLQKAEDIIYSGLKNLRASFRPGESQQVPNAEQWDDLEKAVNQYLDEEKTKFQQKQSQPTTPGSGQNFFQNLASGFQTIANNFVQNLPGSQNVIENSTSQGDEQQESGSQGPFQGFVNYFQGGVNNIANAINNLGNPGSTTSNTVLGDTGDGPTTQAPGFISNFVNNVQQFFGQLQQGAQGAVPDVTQGRRFCCII</sequence>
<evidence type="ECO:0000313" key="4">
    <source>
        <dbReference type="Proteomes" id="UP001162162"/>
    </source>
</evidence>
<dbReference type="AlphaFoldDB" id="A0AAV8XXX8"/>
<feature type="compositionally biased region" description="Low complexity" evidence="1">
    <location>
        <begin position="292"/>
        <end position="306"/>
    </location>
</feature>
<evidence type="ECO:0000256" key="2">
    <source>
        <dbReference type="SAM" id="SignalP"/>
    </source>
</evidence>
<feature type="signal peptide" evidence="2">
    <location>
        <begin position="1"/>
        <end position="17"/>
    </location>
</feature>
<evidence type="ECO:0000313" key="3">
    <source>
        <dbReference type="EMBL" id="KAJ8943359.1"/>
    </source>
</evidence>
<gene>
    <name evidence="3" type="ORF">NQ318_002592</name>
</gene>
<protein>
    <submittedName>
        <fullName evidence="3">Uncharacterized protein</fullName>
    </submittedName>
</protein>
<feature type="chain" id="PRO_5043944987" evidence="2">
    <location>
        <begin position="18"/>
        <end position="391"/>
    </location>
</feature>
<feature type="region of interest" description="Disordered" evidence="1">
    <location>
        <begin position="285"/>
        <end position="307"/>
    </location>
</feature>
<proteinExistence type="predicted"/>
<name>A0AAV8XXX8_9CUCU</name>
<organism evidence="3 4">
    <name type="scientific">Aromia moschata</name>
    <dbReference type="NCBI Taxonomy" id="1265417"/>
    <lineage>
        <taxon>Eukaryota</taxon>
        <taxon>Metazoa</taxon>
        <taxon>Ecdysozoa</taxon>
        <taxon>Arthropoda</taxon>
        <taxon>Hexapoda</taxon>
        <taxon>Insecta</taxon>
        <taxon>Pterygota</taxon>
        <taxon>Neoptera</taxon>
        <taxon>Endopterygota</taxon>
        <taxon>Coleoptera</taxon>
        <taxon>Polyphaga</taxon>
        <taxon>Cucujiformia</taxon>
        <taxon>Chrysomeloidea</taxon>
        <taxon>Cerambycidae</taxon>
        <taxon>Cerambycinae</taxon>
        <taxon>Callichromatini</taxon>
        <taxon>Aromia</taxon>
    </lineage>
</organism>
<reference evidence="3" key="1">
    <citation type="journal article" date="2023" name="Insect Mol. Biol.">
        <title>Genome sequencing provides insights into the evolution of gene families encoding plant cell wall-degrading enzymes in longhorned beetles.</title>
        <authorList>
            <person name="Shin N.R."/>
            <person name="Okamura Y."/>
            <person name="Kirsch R."/>
            <person name="Pauchet Y."/>
        </authorList>
    </citation>
    <scope>NUCLEOTIDE SEQUENCE</scope>
    <source>
        <strain evidence="3">AMC_N1</strain>
    </source>
</reference>
<comment type="caution">
    <text evidence="3">The sequence shown here is derived from an EMBL/GenBank/DDBJ whole genome shotgun (WGS) entry which is preliminary data.</text>
</comment>
<evidence type="ECO:0000256" key="1">
    <source>
        <dbReference type="SAM" id="MobiDB-lite"/>
    </source>
</evidence>
<keyword evidence="4" id="KW-1185">Reference proteome</keyword>
<accession>A0AAV8XXX8</accession>
<keyword evidence="2" id="KW-0732">Signal</keyword>
<dbReference type="EMBL" id="JAPWTK010000291">
    <property type="protein sequence ID" value="KAJ8943359.1"/>
    <property type="molecule type" value="Genomic_DNA"/>
</dbReference>
<dbReference type="Proteomes" id="UP001162162">
    <property type="component" value="Unassembled WGS sequence"/>
</dbReference>